<dbReference type="InterPro" id="IPR011006">
    <property type="entry name" value="CheY-like_superfamily"/>
</dbReference>
<dbReference type="PANTHER" id="PTHR44591">
    <property type="entry name" value="STRESS RESPONSE REGULATOR PROTEIN 1"/>
    <property type="match status" value="1"/>
</dbReference>
<dbReference type="InterPro" id="IPR037257">
    <property type="entry name" value="T2SS_E_N_sf"/>
</dbReference>
<dbReference type="GO" id="GO:0000160">
    <property type="term" value="P:phosphorelay signal transduction system"/>
    <property type="evidence" value="ECO:0007669"/>
    <property type="project" value="UniProtKB-KW"/>
</dbReference>
<keyword evidence="1" id="KW-0597">Phosphoprotein</keyword>
<dbReference type="AlphaFoldDB" id="A0A3B1C271"/>
<evidence type="ECO:0000313" key="4">
    <source>
        <dbReference type="EMBL" id="VAX17908.1"/>
    </source>
</evidence>
<feature type="domain" description="Response regulatory" evidence="3">
    <location>
        <begin position="7"/>
        <end position="124"/>
    </location>
</feature>
<dbReference type="SUPFAM" id="SSF160246">
    <property type="entry name" value="EspE N-terminal domain-like"/>
    <property type="match status" value="2"/>
</dbReference>
<name>A0A3B1C271_9ZZZZ</name>
<protein>
    <recommendedName>
        <fullName evidence="3">Response regulatory domain-containing protein</fullName>
    </recommendedName>
</protein>
<reference evidence="4" key="1">
    <citation type="submission" date="2018-06" db="EMBL/GenBank/DDBJ databases">
        <authorList>
            <person name="Zhirakovskaya E."/>
        </authorList>
    </citation>
    <scope>NUCLEOTIDE SEQUENCE</scope>
</reference>
<evidence type="ECO:0000256" key="2">
    <source>
        <dbReference type="ARBA" id="ARBA00023012"/>
    </source>
</evidence>
<accession>A0A3B1C271</accession>
<evidence type="ECO:0000256" key="1">
    <source>
        <dbReference type="ARBA" id="ARBA00022553"/>
    </source>
</evidence>
<dbReference type="InterPro" id="IPR050595">
    <property type="entry name" value="Bact_response_regulator"/>
</dbReference>
<dbReference type="Gene3D" id="3.40.50.2300">
    <property type="match status" value="1"/>
</dbReference>
<dbReference type="PANTHER" id="PTHR44591:SF14">
    <property type="entry name" value="PROTEIN PILG"/>
    <property type="match status" value="1"/>
</dbReference>
<dbReference type="Pfam" id="PF00072">
    <property type="entry name" value="Response_reg"/>
    <property type="match status" value="1"/>
</dbReference>
<proteinExistence type="predicted"/>
<dbReference type="SMART" id="SM00448">
    <property type="entry name" value="REC"/>
    <property type="match status" value="1"/>
</dbReference>
<dbReference type="PROSITE" id="PS50110">
    <property type="entry name" value="RESPONSE_REGULATORY"/>
    <property type="match status" value="1"/>
</dbReference>
<gene>
    <name evidence="4" type="ORF">MNBD_NITROSPINAE02-620</name>
</gene>
<keyword evidence="2" id="KW-0902">Two-component regulatory system</keyword>
<sequence length="243" mass="27349">MSSEGFEVLIVDDSKIIRNILGNYLKNYKSITTAEAANGIEAMEKLRAGDFDMVLLDWSMPQKNGLEVLKEIRADENLKDIFVIMVTSEMSKENIVFAAQAGVNEYIIKPFTADILEVKLKKVLKTLLFGNYLVKKNAISTAQLYKGLDSQKAGQKTFCDLVVDLGFMTQKQVDNVNKRKGIDKFEKAAMEANMITAEDMEKIIKSQDENQPRIGEILVRQGAITNQALNERLIDFLALKAMR</sequence>
<organism evidence="4">
    <name type="scientific">hydrothermal vent metagenome</name>
    <dbReference type="NCBI Taxonomy" id="652676"/>
    <lineage>
        <taxon>unclassified sequences</taxon>
        <taxon>metagenomes</taxon>
        <taxon>ecological metagenomes</taxon>
    </lineage>
</organism>
<evidence type="ECO:0000259" key="3">
    <source>
        <dbReference type="PROSITE" id="PS50110"/>
    </source>
</evidence>
<dbReference type="InterPro" id="IPR001789">
    <property type="entry name" value="Sig_transdc_resp-reg_receiver"/>
</dbReference>
<dbReference type="SUPFAM" id="SSF52172">
    <property type="entry name" value="CheY-like"/>
    <property type="match status" value="1"/>
</dbReference>
<dbReference type="EMBL" id="UOGE01000028">
    <property type="protein sequence ID" value="VAX17908.1"/>
    <property type="molecule type" value="Genomic_DNA"/>
</dbReference>